<keyword evidence="8 9" id="KW-0472">Membrane</keyword>
<protein>
    <submittedName>
        <fullName evidence="10">Putative cytochrome c oxidase subunit viii</fullName>
    </submittedName>
</protein>
<evidence type="ECO:0000256" key="3">
    <source>
        <dbReference type="ARBA" id="ARBA00010117"/>
    </source>
</evidence>
<sequence>MLVNTITKLVPAARTAIPSRSINVISGPPRNRVSFGEKVAHGIVIASCLVAYPIWVLGHIKEYKGGK</sequence>
<dbReference type="GO" id="GO:0006123">
    <property type="term" value="P:mitochondrial electron transport, cytochrome c to oxygen"/>
    <property type="evidence" value="ECO:0007669"/>
    <property type="project" value="InterPro"/>
</dbReference>
<comment type="pathway">
    <text evidence="2">Energy metabolism; oxidative phosphorylation.</text>
</comment>
<evidence type="ECO:0000256" key="1">
    <source>
        <dbReference type="ARBA" id="ARBA00004434"/>
    </source>
</evidence>
<organism evidence="10">
    <name type="scientific">Corethrella appendiculata</name>
    <dbReference type="NCBI Taxonomy" id="1370023"/>
    <lineage>
        <taxon>Eukaryota</taxon>
        <taxon>Metazoa</taxon>
        <taxon>Ecdysozoa</taxon>
        <taxon>Arthropoda</taxon>
        <taxon>Hexapoda</taxon>
        <taxon>Insecta</taxon>
        <taxon>Pterygota</taxon>
        <taxon>Neoptera</taxon>
        <taxon>Endopterygota</taxon>
        <taxon>Diptera</taxon>
        <taxon>Nematocera</taxon>
        <taxon>Culicoidea</taxon>
        <taxon>Chaoboridae</taxon>
        <taxon>Corethrella</taxon>
    </lineage>
</organism>
<dbReference type="InterPro" id="IPR036548">
    <property type="entry name" value="Cyt_c_oxidase_su8_sf"/>
</dbReference>
<dbReference type="AlphaFoldDB" id="U5EGA8"/>
<keyword evidence="7" id="KW-0496">Mitochondrion</keyword>
<name>U5EGA8_9DIPT</name>
<evidence type="ECO:0000256" key="2">
    <source>
        <dbReference type="ARBA" id="ARBA00004673"/>
    </source>
</evidence>
<comment type="similarity">
    <text evidence="3">Belongs to the cytochrome c oxidase VIII family.</text>
</comment>
<evidence type="ECO:0000256" key="4">
    <source>
        <dbReference type="ARBA" id="ARBA00022692"/>
    </source>
</evidence>
<dbReference type="PANTHER" id="PTHR16717">
    <property type="entry name" value="CYTOCHROME C OXIDASE POLYPEPTIDE VIII"/>
    <property type="match status" value="1"/>
</dbReference>
<dbReference type="UniPathway" id="UPA00705"/>
<comment type="subcellular location">
    <subcellularLocation>
        <location evidence="1">Mitochondrion inner membrane</location>
        <topology evidence="1">Single-pass membrane protein</topology>
    </subcellularLocation>
</comment>
<evidence type="ECO:0000256" key="8">
    <source>
        <dbReference type="ARBA" id="ARBA00023136"/>
    </source>
</evidence>
<proteinExistence type="evidence at transcript level"/>
<evidence type="ECO:0000313" key="10">
    <source>
        <dbReference type="EMBL" id="JAB56352.1"/>
    </source>
</evidence>
<dbReference type="PANTHER" id="PTHR16717:SF5">
    <property type="entry name" value="CYTOCHROME C OXIDASE SUBUNIT 8, ISOFORM A"/>
    <property type="match status" value="1"/>
</dbReference>
<keyword evidence="5" id="KW-0999">Mitochondrion inner membrane</keyword>
<evidence type="ECO:0000256" key="9">
    <source>
        <dbReference type="SAM" id="Phobius"/>
    </source>
</evidence>
<feature type="transmembrane region" description="Helical" evidence="9">
    <location>
        <begin position="39"/>
        <end position="58"/>
    </location>
</feature>
<reference evidence="10" key="1">
    <citation type="journal article" date="2014" name="Insect Biochem. Mol. Biol.">
        <title>An insight into the sialome of the frog biting fly, Corethrella appendiculata.</title>
        <authorList>
            <person name="Ribeiro J.M.C."/>
            <person name="Chagas A.C."/>
            <person name="Pham V.M."/>
            <person name="Lounibos L.P."/>
            <person name="Calvo E."/>
        </authorList>
    </citation>
    <scope>NUCLEOTIDE SEQUENCE</scope>
    <source>
        <tissue evidence="10">Salivary glands</tissue>
    </source>
</reference>
<keyword evidence="4 9" id="KW-0812">Transmembrane</keyword>
<dbReference type="Gene3D" id="4.10.81.10">
    <property type="entry name" value="Cytochrome c oxidase, subunit 8"/>
    <property type="match status" value="1"/>
</dbReference>
<evidence type="ECO:0000256" key="7">
    <source>
        <dbReference type="ARBA" id="ARBA00023128"/>
    </source>
</evidence>
<dbReference type="EMBL" id="GANO01003519">
    <property type="protein sequence ID" value="JAB56352.1"/>
    <property type="molecule type" value="mRNA"/>
</dbReference>
<dbReference type="GO" id="GO:0045277">
    <property type="term" value="C:respiratory chain complex IV"/>
    <property type="evidence" value="ECO:0007669"/>
    <property type="project" value="InterPro"/>
</dbReference>
<dbReference type="InterPro" id="IPR003205">
    <property type="entry name" value="Cyt_c_oxidase_su8"/>
</dbReference>
<keyword evidence="6 9" id="KW-1133">Transmembrane helix</keyword>
<evidence type="ECO:0000256" key="5">
    <source>
        <dbReference type="ARBA" id="ARBA00022792"/>
    </source>
</evidence>
<evidence type="ECO:0000256" key="6">
    <source>
        <dbReference type="ARBA" id="ARBA00022989"/>
    </source>
</evidence>
<accession>U5EGA8</accession>
<dbReference type="GO" id="GO:0005743">
    <property type="term" value="C:mitochondrial inner membrane"/>
    <property type="evidence" value="ECO:0007669"/>
    <property type="project" value="UniProtKB-SubCell"/>
</dbReference>
<dbReference type="Pfam" id="PF02285">
    <property type="entry name" value="COX8"/>
    <property type="match status" value="1"/>
</dbReference>